<feature type="compositionally biased region" description="Basic and acidic residues" evidence="1">
    <location>
        <begin position="93"/>
        <end position="114"/>
    </location>
</feature>
<feature type="compositionally biased region" description="Gly residues" evidence="1">
    <location>
        <begin position="61"/>
        <end position="76"/>
    </location>
</feature>
<evidence type="ECO:0000313" key="2">
    <source>
        <dbReference type="EMBL" id="KAK7814905.1"/>
    </source>
</evidence>
<dbReference type="EMBL" id="JBBHLL010000118">
    <property type="protein sequence ID" value="KAK7814905.1"/>
    <property type="molecule type" value="Genomic_DNA"/>
</dbReference>
<gene>
    <name evidence="2" type="ORF">U0070_026406</name>
</gene>
<dbReference type="AlphaFoldDB" id="A0AAW0IJY3"/>
<feature type="compositionally biased region" description="Low complexity" evidence="1">
    <location>
        <begin position="31"/>
        <end position="43"/>
    </location>
</feature>
<reference evidence="2 3" key="1">
    <citation type="journal article" date="2023" name="bioRxiv">
        <title>Conserved and derived expression patterns and positive selection on dental genes reveal complex evolutionary context of ever-growing rodent molars.</title>
        <authorList>
            <person name="Calamari Z.T."/>
            <person name="Song A."/>
            <person name="Cohen E."/>
            <person name="Akter M."/>
            <person name="Roy R.D."/>
            <person name="Hallikas O."/>
            <person name="Christensen M.M."/>
            <person name="Li P."/>
            <person name="Marangoni P."/>
            <person name="Jernvall J."/>
            <person name="Klein O.D."/>
        </authorList>
    </citation>
    <scope>NUCLEOTIDE SEQUENCE [LARGE SCALE GENOMIC DNA]</scope>
    <source>
        <strain evidence="2">V071</strain>
    </source>
</reference>
<comment type="caution">
    <text evidence="2">The sequence shown here is derived from an EMBL/GenBank/DDBJ whole genome shotgun (WGS) entry which is preliminary data.</text>
</comment>
<evidence type="ECO:0000313" key="3">
    <source>
        <dbReference type="Proteomes" id="UP001488838"/>
    </source>
</evidence>
<keyword evidence="3" id="KW-1185">Reference proteome</keyword>
<sequence>MRRGLKRGPSWAQEHHGGTPPRSPPLRRGPDSSPARPSARVPASPRPPSRAGGTVGSPRTGSGGGAKAEGGDGGPGRRAPHSLRPDAGPGRAQAERSGRTRRREDRDQQVECRRWGHSVTRASGGKHLSTVGHQEPWSITPGTYDRSIALPHSGLEYTSVISPPQAVAAN</sequence>
<protein>
    <submittedName>
        <fullName evidence="2">Uncharacterized protein</fullName>
    </submittedName>
</protein>
<organism evidence="2 3">
    <name type="scientific">Myodes glareolus</name>
    <name type="common">Bank vole</name>
    <name type="synonym">Clethrionomys glareolus</name>
    <dbReference type="NCBI Taxonomy" id="447135"/>
    <lineage>
        <taxon>Eukaryota</taxon>
        <taxon>Metazoa</taxon>
        <taxon>Chordata</taxon>
        <taxon>Craniata</taxon>
        <taxon>Vertebrata</taxon>
        <taxon>Euteleostomi</taxon>
        <taxon>Mammalia</taxon>
        <taxon>Eutheria</taxon>
        <taxon>Euarchontoglires</taxon>
        <taxon>Glires</taxon>
        <taxon>Rodentia</taxon>
        <taxon>Myomorpha</taxon>
        <taxon>Muroidea</taxon>
        <taxon>Cricetidae</taxon>
        <taxon>Arvicolinae</taxon>
        <taxon>Myodes</taxon>
    </lineage>
</organism>
<proteinExistence type="predicted"/>
<evidence type="ECO:0000256" key="1">
    <source>
        <dbReference type="SAM" id="MobiDB-lite"/>
    </source>
</evidence>
<dbReference type="Proteomes" id="UP001488838">
    <property type="component" value="Unassembled WGS sequence"/>
</dbReference>
<feature type="region of interest" description="Disordered" evidence="1">
    <location>
        <begin position="1"/>
        <end position="139"/>
    </location>
</feature>
<name>A0AAW0IJY3_MYOGA</name>
<accession>A0AAW0IJY3</accession>